<dbReference type="AlphaFoldDB" id="A0A6A6AMS9"/>
<dbReference type="OrthoDB" id="2522477at2759"/>
<keyword evidence="2" id="KW-1185">Reference proteome</keyword>
<dbReference type="EMBL" id="ML977500">
    <property type="protein sequence ID" value="KAF2132483.1"/>
    <property type="molecule type" value="Genomic_DNA"/>
</dbReference>
<proteinExistence type="predicted"/>
<dbReference type="InterPro" id="IPR036047">
    <property type="entry name" value="F-box-like_dom_sf"/>
</dbReference>
<dbReference type="Proteomes" id="UP000799771">
    <property type="component" value="Unassembled WGS sequence"/>
</dbReference>
<evidence type="ECO:0000313" key="1">
    <source>
        <dbReference type="EMBL" id="KAF2132483.1"/>
    </source>
</evidence>
<protein>
    <recommendedName>
        <fullName evidence="3">F-box domain-containing protein</fullName>
    </recommendedName>
</protein>
<evidence type="ECO:0000313" key="2">
    <source>
        <dbReference type="Proteomes" id="UP000799771"/>
    </source>
</evidence>
<organism evidence="1 2">
    <name type="scientific">Dothidotthia symphoricarpi CBS 119687</name>
    <dbReference type="NCBI Taxonomy" id="1392245"/>
    <lineage>
        <taxon>Eukaryota</taxon>
        <taxon>Fungi</taxon>
        <taxon>Dikarya</taxon>
        <taxon>Ascomycota</taxon>
        <taxon>Pezizomycotina</taxon>
        <taxon>Dothideomycetes</taxon>
        <taxon>Pleosporomycetidae</taxon>
        <taxon>Pleosporales</taxon>
        <taxon>Dothidotthiaceae</taxon>
        <taxon>Dothidotthia</taxon>
    </lineage>
</organism>
<sequence length="397" mass="45264">MFMDTNTEGTSDSVYDGRDRLAGLPDEVLLQLFETLGRMSKRDLCNVSRLNKRCHRLGDVVLYKSILFETPELHLTFSESLGRRPRRGSAIYEVKLAYPSSELSQLALDAPLRNHYDPSHSLSRMSNLEKLEISLPDKLLHGIGCLFNGPFDLACLKTCTLFYQCTDDQYWDLRENIHIFAHPTLQSLTIRRAKLDDRGFDSLERPHETALKSLHLIECDINDDTLLDVLEFPIALEEFVMTQIDEPEPELEESSDNFSDYIVALDSQAHSLKSVTIDFPTLGCRKALRLREFEALKTLRINWDYQLFGKSSKKPRLHSVGLPPELEVLEFFNELGNDVEVTDLLLNMIENRNVVARTLKTMIVVEGNESIVKNIKNACKKQGIQLDVIGAMDIDTD</sequence>
<accession>A0A6A6AMS9</accession>
<dbReference type="GeneID" id="54407883"/>
<evidence type="ECO:0008006" key="3">
    <source>
        <dbReference type="Google" id="ProtNLM"/>
    </source>
</evidence>
<dbReference type="RefSeq" id="XP_033526870.1">
    <property type="nucleotide sequence ID" value="XM_033667451.1"/>
</dbReference>
<reference evidence="1" key="1">
    <citation type="journal article" date="2020" name="Stud. Mycol.">
        <title>101 Dothideomycetes genomes: a test case for predicting lifestyles and emergence of pathogens.</title>
        <authorList>
            <person name="Haridas S."/>
            <person name="Albert R."/>
            <person name="Binder M."/>
            <person name="Bloem J."/>
            <person name="Labutti K."/>
            <person name="Salamov A."/>
            <person name="Andreopoulos B."/>
            <person name="Baker S."/>
            <person name="Barry K."/>
            <person name="Bills G."/>
            <person name="Bluhm B."/>
            <person name="Cannon C."/>
            <person name="Castanera R."/>
            <person name="Culley D."/>
            <person name="Daum C."/>
            <person name="Ezra D."/>
            <person name="Gonzalez J."/>
            <person name="Henrissat B."/>
            <person name="Kuo A."/>
            <person name="Liang C."/>
            <person name="Lipzen A."/>
            <person name="Lutzoni F."/>
            <person name="Magnuson J."/>
            <person name="Mondo S."/>
            <person name="Nolan M."/>
            <person name="Ohm R."/>
            <person name="Pangilinan J."/>
            <person name="Park H.-J."/>
            <person name="Ramirez L."/>
            <person name="Alfaro M."/>
            <person name="Sun H."/>
            <person name="Tritt A."/>
            <person name="Yoshinaga Y."/>
            <person name="Zwiers L.-H."/>
            <person name="Turgeon B."/>
            <person name="Goodwin S."/>
            <person name="Spatafora J."/>
            <person name="Crous P."/>
            <person name="Grigoriev I."/>
        </authorList>
    </citation>
    <scope>NUCLEOTIDE SEQUENCE</scope>
    <source>
        <strain evidence="1">CBS 119687</strain>
    </source>
</reference>
<gene>
    <name evidence="1" type="ORF">P153DRAFT_363807</name>
</gene>
<name>A0A6A6AMS9_9PLEO</name>
<dbReference type="SUPFAM" id="SSF52047">
    <property type="entry name" value="RNI-like"/>
    <property type="match status" value="1"/>
</dbReference>
<dbReference type="SUPFAM" id="SSF81383">
    <property type="entry name" value="F-box domain"/>
    <property type="match status" value="1"/>
</dbReference>